<evidence type="ECO:0000259" key="1">
    <source>
        <dbReference type="Pfam" id="PF05430"/>
    </source>
</evidence>
<dbReference type="PANTHER" id="PTHR39963">
    <property type="entry name" value="SLL0983 PROTEIN"/>
    <property type="match status" value="1"/>
</dbReference>
<reference evidence="2" key="1">
    <citation type="submission" date="2022-05" db="EMBL/GenBank/DDBJ databases">
        <authorList>
            <person name="Park J.-S."/>
        </authorList>
    </citation>
    <scope>NUCLEOTIDE SEQUENCE</scope>
    <source>
        <strain evidence="2">2012CJ34-3</strain>
    </source>
</reference>
<accession>A0ABT0QC74</accession>
<dbReference type="InterPro" id="IPR008471">
    <property type="entry name" value="MnmC-like_methylTransf"/>
</dbReference>
<dbReference type="Proteomes" id="UP001165381">
    <property type="component" value="Unassembled WGS sequence"/>
</dbReference>
<comment type="caution">
    <text evidence="2">The sequence shown here is derived from an EMBL/GenBank/DDBJ whole genome shotgun (WGS) entry which is preliminary data.</text>
</comment>
<dbReference type="PANTHER" id="PTHR39963:SF1">
    <property type="entry name" value="MNMC-LIKE METHYLTRANSFERASE DOMAIN-CONTAINING PROTEIN"/>
    <property type="match status" value="1"/>
</dbReference>
<dbReference type="EMBL" id="JAMFLZ010000002">
    <property type="protein sequence ID" value="MCL6294582.1"/>
    <property type="molecule type" value="Genomic_DNA"/>
</dbReference>
<organism evidence="2 3">
    <name type="scientific">Jejuia spongiicola</name>
    <dbReference type="NCBI Taxonomy" id="2942207"/>
    <lineage>
        <taxon>Bacteria</taxon>
        <taxon>Pseudomonadati</taxon>
        <taxon>Bacteroidota</taxon>
        <taxon>Flavobacteriia</taxon>
        <taxon>Flavobacteriales</taxon>
        <taxon>Flavobacteriaceae</taxon>
        <taxon>Jejuia</taxon>
    </lineage>
</organism>
<dbReference type="InterPro" id="IPR047785">
    <property type="entry name" value="tRNA_MNMC2"/>
</dbReference>
<evidence type="ECO:0000313" key="2">
    <source>
        <dbReference type="EMBL" id="MCL6294582.1"/>
    </source>
</evidence>
<dbReference type="RefSeq" id="WP_249972440.1">
    <property type="nucleotide sequence ID" value="NZ_JAMFLZ010000002.1"/>
</dbReference>
<feature type="domain" description="MnmC-like methyltransferase" evidence="1">
    <location>
        <begin position="165"/>
        <end position="241"/>
    </location>
</feature>
<keyword evidence="3" id="KW-1185">Reference proteome</keyword>
<dbReference type="NCBIfam" id="NF033855">
    <property type="entry name" value="tRNA_MNMC2"/>
    <property type="match status" value="1"/>
</dbReference>
<sequence>MKREIVITADGSSTIHLPEWDEQYHSKHGAIQEAYHVFIKHGLHYFCNSEQSEESQRKIIDVTSSSVEKYRNISILEIGFGTGLNAFITLLEAKKLKIFVDYFGVEAYPVLMDEINQLNYSEELNVEDKSSLFNKLHEVSWEEFHKVTSYFSLAKQKRFFSEIKEENCYNIIYFDAFGARVQPELWTESIFQKMYSALKIKGILVTYSAKGSVRRAMETVGFKVERLPGPPGKREMLRATKS</sequence>
<dbReference type="InterPro" id="IPR029063">
    <property type="entry name" value="SAM-dependent_MTases_sf"/>
</dbReference>
<name>A0ABT0QC74_9FLAO</name>
<proteinExistence type="predicted"/>
<evidence type="ECO:0000313" key="3">
    <source>
        <dbReference type="Proteomes" id="UP001165381"/>
    </source>
</evidence>
<dbReference type="Pfam" id="PF05430">
    <property type="entry name" value="Methyltransf_30"/>
    <property type="match status" value="1"/>
</dbReference>
<dbReference type="SUPFAM" id="SSF53335">
    <property type="entry name" value="S-adenosyl-L-methionine-dependent methyltransferases"/>
    <property type="match status" value="1"/>
</dbReference>
<dbReference type="Gene3D" id="3.40.50.150">
    <property type="entry name" value="Vaccinia Virus protein VP39"/>
    <property type="match status" value="1"/>
</dbReference>
<protein>
    <submittedName>
        <fullName evidence="2">tRNA (5-methylaminomethyl-2-thiouridine)(34)-methyltransferase MnmD</fullName>
    </submittedName>
</protein>
<gene>
    <name evidence="2" type="primary">mnmD</name>
    <name evidence="2" type="ORF">M3P09_06225</name>
</gene>